<comment type="catalytic activity">
    <reaction evidence="6">
        <text>cis-stilbene oxide + H2O = (1R,2R)-hydrobenzoin</text>
        <dbReference type="Rhea" id="RHEA:23900"/>
        <dbReference type="ChEBI" id="CHEBI:15377"/>
        <dbReference type="ChEBI" id="CHEBI:50004"/>
        <dbReference type="ChEBI" id="CHEBI:50014"/>
        <dbReference type="EC" id="3.3.2.9"/>
    </reaction>
</comment>
<keyword evidence="6" id="KW-0472">Membrane</keyword>
<reference evidence="9" key="1">
    <citation type="submission" date="2021-02" db="EMBL/GenBank/DDBJ databases">
        <authorList>
            <person name="Nowell W R."/>
        </authorList>
    </citation>
    <scope>NUCLEOTIDE SEQUENCE</scope>
</reference>
<dbReference type="Pfam" id="PF06441">
    <property type="entry name" value="EHN"/>
    <property type="match status" value="1"/>
</dbReference>
<feature type="active site" description="Nucleophile" evidence="7">
    <location>
        <position position="187"/>
    </location>
</feature>
<feature type="domain" description="Epoxide hydrolase N-terminal" evidence="8">
    <location>
        <begin position="13"/>
        <end position="118"/>
    </location>
</feature>
<keyword evidence="6" id="KW-0256">Endoplasmic reticulum</keyword>
<protein>
    <recommendedName>
        <fullName evidence="6">Epoxide hydrolase</fullName>
        <ecNumber evidence="6">3.3.2.9</ecNumber>
    </recommendedName>
</protein>
<dbReference type="PANTHER" id="PTHR21661">
    <property type="entry name" value="EPOXIDE HYDROLASE 1-RELATED"/>
    <property type="match status" value="1"/>
</dbReference>
<organism evidence="9 11">
    <name type="scientific">Rotaria sordida</name>
    <dbReference type="NCBI Taxonomy" id="392033"/>
    <lineage>
        <taxon>Eukaryota</taxon>
        <taxon>Metazoa</taxon>
        <taxon>Spiralia</taxon>
        <taxon>Gnathifera</taxon>
        <taxon>Rotifera</taxon>
        <taxon>Eurotatoria</taxon>
        <taxon>Bdelloidea</taxon>
        <taxon>Philodinida</taxon>
        <taxon>Philodinidae</taxon>
        <taxon>Rotaria</taxon>
    </lineage>
</organism>
<keyword evidence="4 6" id="KW-0058">Aromatic hydrocarbons catabolism</keyword>
<dbReference type="InterPro" id="IPR000639">
    <property type="entry name" value="Epox_hydrolase-like"/>
</dbReference>
<dbReference type="SUPFAM" id="SSF53474">
    <property type="entry name" value="alpha/beta-Hydrolases"/>
    <property type="match status" value="1"/>
</dbReference>
<dbReference type="PRINTS" id="PR00412">
    <property type="entry name" value="EPOXHYDRLASE"/>
</dbReference>
<evidence type="ECO:0000313" key="10">
    <source>
        <dbReference type="EMBL" id="CAF3860707.1"/>
    </source>
</evidence>
<evidence type="ECO:0000259" key="8">
    <source>
        <dbReference type="Pfam" id="PF06441"/>
    </source>
</evidence>
<evidence type="ECO:0000313" key="9">
    <source>
        <dbReference type="EMBL" id="CAF0882930.1"/>
    </source>
</evidence>
<dbReference type="AlphaFoldDB" id="A0A813YEA7"/>
<comment type="subcellular location">
    <subcellularLocation>
        <location evidence="6">Endoplasmic reticulum membrane</location>
    </subcellularLocation>
    <subcellularLocation>
        <location evidence="2">Microsome membrane</location>
        <topology evidence="2">Single-pass membrane protein</topology>
    </subcellularLocation>
</comment>
<dbReference type="InterPro" id="IPR010497">
    <property type="entry name" value="Epoxide_hydro_N"/>
</dbReference>
<dbReference type="Gene3D" id="3.40.50.1820">
    <property type="entry name" value="alpha/beta hydrolase"/>
    <property type="match status" value="1"/>
</dbReference>
<accession>A0A813YEA7</accession>
<evidence type="ECO:0000256" key="7">
    <source>
        <dbReference type="PIRSR" id="PIRSR001112-1"/>
    </source>
</evidence>
<comment type="caution">
    <text evidence="9">The sequence shown here is derived from an EMBL/GenBank/DDBJ whole genome shotgun (WGS) entry which is preliminary data.</text>
</comment>
<evidence type="ECO:0000313" key="11">
    <source>
        <dbReference type="Proteomes" id="UP000663864"/>
    </source>
</evidence>
<dbReference type="InterPro" id="IPR016292">
    <property type="entry name" value="Epoxide_hydrolase"/>
</dbReference>
<name>A0A813YEA7_9BILA</name>
<sequence length="392" mass="45138">MSTSETQATSNTIEPFHVNIPQSALDDLKLRLDLVRWPERETVTDWSQGVPLAKARALIDYWRTKYDWRRFESEINKLPHFRTTIDGLRIHFIHVKSKHENALPLLLTHGWPGSFIEFIRTIPLLTDPTAFGGKAEDAFHVVIPSLPGYAFSDKPTETGWNIERIAKAWIVLMERLDYKHWVAQGGDWGGVITTILGQIHPPGLLAIHLNLLIVFPEKIPETLSHDEQRAVDDMNKFSTDGSGYSHEHSTRPQTIGYALCDSPVALALWIYEKFYEWTDNNGNPEDALELDEMLNNITLYWMTNTGASSVRIYWEYRRTVGVRFVGPNLDLPVAASIFPREIYRAPKSWAEQKYSNLIYWKEHEKGGHFAAFQHPELFTDDLRAAFHTIRRT</sequence>
<comment type="similarity">
    <text evidence="3 6">Belongs to the peptidase S33 family.</text>
</comment>
<dbReference type="GO" id="GO:0097176">
    <property type="term" value="P:epoxide metabolic process"/>
    <property type="evidence" value="ECO:0007669"/>
    <property type="project" value="TreeGrafter"/>
</dbReference>
<evidence type="ECO:0000256" key="5">
    <source>
        <dbReference type="ARBA" id="ARBA00022801"/>
    </source>
</evidence>
<evidence type="ECO:0000256" key="1">
    <source>
        <dbReference type="ARBA" id="ARBA00000221"/>
    </source>
</evidence>
<dbReference type="GO" id="GO:0033961">
    <property type="term" value="F:cis-stilbene-oxide hydrolase activity"/>
    <property type="evidence" value="ECO:0007669"/>
    <property type="project" value="UniProtKB-UniRule"/>
</dbReference>
<dbReference type="EMBL" id="CAJNOT010000182">
    <property type="protein sequence ID" value="CAF0882930.1"/>
    <property type="molecule type" value="Genomic_DNA"/>
</dbReference>
<evidence type="ECO:0000256" key="3">
    <source>
        <dbReference type="ARBA" id="ARBA00010088"/>
    </source>
</evidence>
<evidence type="ECO:0000256" key="4">
    <source>
        <dbReference type="ARBA" id="ARBA00022797"/>
    </source>
</evidence>
<dbReference type="Proteomes" id="UP000663836">
    <property type="component" value="Unassembled WGS sequence"/>
</dbReference>
<feature type="active site" description="Proton donor" evidence="7">
    <location>
        <position position="313"/>
    </location>
</feature>
<dbReference type="Proteomes" id="UP000663864">
    <property type="component" value="Unassembled WGS sequence"/>
</dbReference>
<dbReference type="EMBL" id="CAJOBD010002163">
    <property type="protein sequence ID" value="CAF3860707.1"/>
    <property type="molecule type" value="Genomic_DNA"/>
</dbReference>
<keyword evidence="5 6" id="KW-0378">Hydrolase</keyword>
<proteinExistence type="inferred from homology"/>
<gene>
    <name evidence="10" type="ORF">JBS370_LOCUS18762</name>
    <name evidence="9" type="ORF">ZHD862_LOCUS6479</name>
</gene>
<feature type="active site" description="Proton acceptor" evidence="7">
    <location>
        <position position="368"/>
    </location>
</feature>
<dbReference type="PANTHER" id="PTHR21661:SF35">
    <property type="entry name" value="EPOXIDE HYDROLASE"/>
    <property type="match status" value="1"/>
</dbReference>
<dbReference type="PIRSF" id="PIRSF001112">
    <property type="entry name" value="Epoxide_hydrolase"/>
    <property type="match status" value="1"/>
</dbReference>
<comment type="catalytic activity">
    <reaction evidence="1 6">
        <text>1-(4-methoxyphenyl)-N-methyl-N-[(3-methyloxetan-3-yl)methyl]methanamine + H2O = 2-{[(4-methoxybenzyl)(methyl)amino]methyl}-2-methylpropane-1,3-diol</text>
        <dbReference type="Rhea" id="RHEA:55764"/>
        <dbReference type="ChEBI" id="CHEBI:15377"/>
        <dbReference type="ChEBI" id="CHEBI:139161"/>
        <dbReference type="ChEBI" id="CHEBI:139164"/>
        <dbReference type="EC" id="3.3.2.9"/>
    </reaction>
</comment>
<evidence type="ECO:0000256" key="2">
    <source>
        <dbReference type="ARBA" id="ARBA00004111"/>
    </source>
</evidence>
<dbReference type="InterPro" id="IPR029058">
    <property type="entry name" value="AB_hydrolase_fold"/>
</dbReference>
<dbReference type="EC" id="3.3.2.9" evidence="6"/>
<evidence type="ECO:0000256" key="6">
    <source>
        <dbReference type="PIRNR" id="PIRNR001112"/>
    </source>
</evidence>
<dbReference type="GO" id="GO:0005789">
    <property type="term" value="C:endoplasmic reticulum membrane"/>
    <property type="evidence" value="ECO:0007669"/>
    <property type="project" value="UniProtKB-SubCell"/>
</dbReference>